<dbReference type="InterPro" id="IPR046885">
    <property type="entry name" value="MnmA-like_C"/>
</dbReference>
<feature type="domain" description="tRNA-specific 2-thiouridylase MnmA-like C-terminal" evidence="10">
    <location>
        <begin position="312"/>
        <end position="374"/>
    </location>
</feature>
<sequence>MENKRICVLLSGGVDSAVVTHLLCEQGLKPDLFYIRIGMDGEVLSCTAEEDIELSQATAARYGLPLEVIDLQKEYWDNVVAYTMDRVKRGLTPNPDVMCNKLIKFGAFEEKAGRDYDVIATGHYGTIIENGIGAPSPEFSKGRWLGTAVDSVKDQTDFLAQIDNLQLSKLMLPLGPLPKEEVRRIAEEAKLPSAHRKDSQGICFLGKINYNEFVRRFLGEKKGAIIDIASGRKIGEHRGFWFHTIGQRKGLGLSGGPWFVVRKDVEHNVIYVSQGYDTLLQYGREFNLADLHFIARNPWENSEMPENATKLSTEGIDIAFKIRHTDTFADGKITRQSDGTYHITSQRDIQGIAPGQFGVIYDKTRTICIGSGEISI</sequence>
<feature type="active site" description="Nucleophile" evidence="9">
    <location>
        <position position="99"/>
    </location>
</feature>
<keyword evidence="7" id="KW-1015">Disulfide bond</keyword>
<dbReference type="Pfam" id="PF20258">
    <property type="entry name" value="tRNA_Me_trans_C"/>
    <property type="match status" value="1"/>
</dbReference>
<dbReference type="PANTHER" id="PTHR43052:SF1">
    <property type="entry name" value="TRNA-5-TAURINOMETHYLURIDINE 2-SULFURTRANSFERASE"/>
    <property type="match status" value="1"/>
</dbReference>
<dbReference type="RefSeq" id="WP_111897318.1">
    <property type="nucleotide sequence ID" value="NZ_CP033459.1"/>
</dbReference>
<evidence type="ECO:0000256" key="1">
    <source>
        <dbReference type="ARBA" id="ARBA00022555"/>
    </source>
</evidence>
<comment type="caution">
    <text evidence="9">Lacks conserved residue(s) required for the propagation of feature annotation.</text>
</comment>
<feature type="binding site" evidence="9">
    <location>
        <position position="122"/>
    </location>
    <ligand>
        <name>ATP</name>
        <dbReference type="ChEBI" id="CHEBI:30616"/>
    </ligand>
</feature>
<dbReference type="GO" id="GO:0006400">
    <property type="term" value="P:tRNA modification"/>
    <property type="evidence" value="ECO:0007669"/>
    <property type="project" value="UniProtKB-UniRule"/>
</dbReference>
<dbReference type="GO" id="GO:0000049">
    <property type="term" value="F:tRNA binding"/>
    <property type="evidence" value="ECO:0007669"/>
    <property type="project" value="UniProtKB-KW"/>
</dbReference>
<keyword evidence="2 9" id="KW-0808">Transferase</keyword>
<keyword evidence="1 9" id="KW-0820">tRNA-binding</keyword>
<dbReference type="OrthoDB" id="9800696at2"/>
<dbReference type="CDD" id="cd01998">
    <property type="entry name" value="MnmA_TRMU-like"/>
    <property type="match status" value="1"/>
</dbReference>
<evidence type="ECO:0000259" key="10">
    <source>
        <dbReference type="Pfam" id="PF20258"/>
    </source>
</evidence>
<comment type="catalytic activity">
    <reaction evidence="8 9">
        <text>S-sulfanyl-L-cysteinyl-[protein] + uridine(34) in tRNA + AH2 + ATP = 2-thiouridine(34) in tRNA + L-cysteinyl-[protein] + A + AMP + diphosphate + H(+)</text>
        <dbReference type="Rhea" id="RHEA:47032"/>
        <dbReference type="Rhea" id="RHEA-COMP:10131"/>
        <dbReference type="Rhea" id="RHEA-COMP:11726"/>
        <dbReference type="Rhea" id="RHEA-COMP:11727"/>
        <dbReference type="Rhea" id="RHEA-COMP:11728"/>
        <dbReference type="ChEBI" id="CHEBI:13193"/>
        <dbReference type="ChEBI" id="CHEBI:15378"/>
        <dbReference type="ChEBI" id="CHEBI:17499"/>
        <dbReference type="ChEBI" id="CHEBI:29950"/>
        <dbReference type="ChEBI" id="CHEBI:30616"/>
        <dbReference type="ChEBI" id="CHEBI:33019"/>
        <dbReference type="ChEBI" id="CHEBI:61963"/>
        <dbReference type="ChEBI" id="CHEBI:65315"/>
        <dbReference type="ChEBI" id="CHEBI:87170"/>
        <dbReference type="ChEBI" id="CHEBI:456215"/>
        <dbReference type="EC" id="2.8.1.13"/>
    </reaction>
</comment>
<dbReference type="Gene3D" id="2.30.30.280">
    <property type="entry name" value="Adenine nucleotide alpha hydrolases-like domains"/>
    <property type="match status" value="1"/>
</dbReference>
<dbReference type="InterPro" id="IPR004506">
    <property type="entry name" value="MnmA-like"/>
</dbReference>
<evidence type="ECO:0000259" key="11">
    <source>
        <dbReference type="Pfam" id="PF20259"/>
    </source>
</evidence>
<dbReference type="KEGG" id="alq:C7Y71_005160"/>
<comment type="similarity">
    <text evidence="9">Belongs to the MnmA/TRMU family.</text>
</comment>
<dbReference type="SUPFAM" id="SSF52402">
    <property type="entry name" value="Adenine nucleotide alpha hydrolases-like"/>
    <property type="match status" value="1"/>
</dbReference>
<protein>
    <recommendedName>
        <fullName evidence="9">tRNA-specific 2-thiouridylase MnmA</fullName>
        <ecNumber evidence="9">2.8.1.13</ecNumber>
    </recommendedName>
</protein>
<dbReference type="EMBL" id="CP033459">
    <property type="protein sequence ID" value="QFQ12453.1"/>
    <property type="molecule type" value="Genomic_DNA"/>
</dbReference>
<evidence type="ECO:0000313" key="13">
    <source>
        <dbReference type="Proteomes" id="UP000249375"/>
    </source>
</evidence>
<evidence type="ECO:0000256" key="2">
    <source>
        <dbReference type="ARBA" id="ARBA00022679"/>
    </source>
</evidence>
<feature type="active site" description="Cysteine persulfide intermediate" evidence="9">
    <location>
        <position position="203"/>
    </location>
</feature>
<organism evidence="12 13">
    <name type="scientific">Pseudoprevotella muciniphila</name>
    <dbReference type="NCBI Taxonomy" id="2133944"/>
    <lineage>
        <taxon>Bacteria</taxon>
        <taxon>Pseudomonadati</taxon>
        <taxon>Bacteroidota</taxon>
        <taxon>Bacteroidia</taxon>
        <taxon>Bacteroidales</taxon>
        <taxon>Prevotellaceae</taxon>
        <taxon>Pseudoprevotella</taxon>
    </lineage>
</organism>
<comment type="function">
    <text evidence="9">Catalyzes the 2-thiolation of uridine at the wobble position (U34) of tRNA, leading to the formation of s(2)U34.</text>
</comment>
<accession>A0A5P8E618</accession>
<dbReference type="InterPro" id="IPR051305">
    <property type="entry name" value="tRNA_2-thiouridylase_MnmA"/>
</dbReference>
<evidence type="ECO:0000256" key="8">
    <source>
        <dbReference type="ARBA" id="ARBA00051542"/>
    </source>
</evidence>
<dbReference type="GO" id="GO:0005737">
    <property type="term" value="C:cytoplasm"/>
    <property type="evidence" value="ECO:0007669"/>
    <property type="project" value="UniProtKB-SubCell"/>
</dbReference>
<evidence type="ECO:0000256" key="5">
    <source>
        <dbReference type="ARBA" id="ARBA00022840"/>
    </source>
</evidence>
<dbReference type="InterPro" id="IPR046884">
    <property type="entry name" value="MnmA-like_central"/>
</dbReference>
<dbReference type="FunFam" id="2.30.30.280:FF:000001">
    <property type="entry name" value="tRNA-specific 2-thiouridylase MnmA"/>
    <property type="match status" value="1"/>
</dbReference>
<evidence type="ECO:0000313" key="12">
    <source>
        <dbReference type="EMBL" id="QFQ12453.1"/>
    </source>
</evidence>
<dbReference type="Pfam" id="PF03054">
    <property type="entry name" value="tRNA_Me_trans"/>
    <property type="match status" value="1"/>
</dbReference>
<dbReference type="Pfam" id="PF20259">
    <property type="entry name" value="tRNA_Me_trans_M"/>
    <property type="match status" value="1"/>
</dbReference>
<evidence type="ECO:0000256" key="9">
    <source>
        <dbReference type="HAMAP-Rule" id="MF_00144"/>
    </source>
</evidence>
<feature type="site" description="Interaction with tRNA" evidence="9">
    <location>
        <position position="356"/>
    </location>
</feature>
<dbReference type="AlphaFoldDB" id="A0A5P8E618"/>
<dbReference type="HAMAP" id="MF_00144">
    <property type="entry name" value="tRNA_thiouridyl_MnmA"/>
    <property type="match status" value="1"/>
</dbReference>
<dbReference type="PANTHER" id="PTHR43052">
    <property type="match status" value="1"/>
</dbReference>
<dbReference type="GO" id="GO:0103016">
    <property type="term" value="F:tRNA-uridine 2-sulfurtransferase activity"/>
    <property type="evidence" value="ECO:0007669"/>
    <property type="project" value="UniProtKB-EC"/>
</dbReference>
<dbReference type="Gene3D" id="2.40.30.10">
    <property type="entry name" value="Translation factors"/>
    <property type="match status" value="1"/>
</dbReference>
<evidence type="ECO:0000256" key="6">
    <source>
        <dbReference type="ARBA" id="ARBA00022884"/>
    </source>
</evidence>
<dbReference type="NCBIfam" id="NF001138">
    <property type="entry name" value="PRK00143.1"/>
    <property type="match status" value="1"/>
</dbReference>
<proteinExistence type="inferred from homology"/>
<dbReference type="GO" id="GO:0005524">
    <property type="term" value="F:ATP binding"/>
    <property type="evidence" value="ECO:0007669"/>
    <property type="project" value="UniProtKB-KW"/>
</dbReference>
<name>A0A5P8E618_9BACT</name>
<dbReference type="InterPro" id="IPR023382">
    <property type="entry name" value="MnmA-like_central_sf"/>
</dbReference>
<keyword evidence="13" id="KW-1185">Reference proteome</keyword>
<keyword evidence="4 9" id="KW-0547">Nucleotide-binding</keyword>
<dbReference type="Gene3D" id="3.40.50.620">
    <property type="entry name" value="HUPs"/>
    <property type="match status" value="1"/>
</dbReference>
<comment type="subcellular location">
    <subcellularLocation>
        <location evidence="9">Cytoplasm</location>
    </subcellularLocation>
</comment>
<gene>
    <name evidence="9 12" type="primary">mnmA</name>
    <name evidence="12" type="ORF">C7Y71_005160</name>
</gene>
<evidence type="ECO:0000256" key="4">
    <source>
        <dbReference type="ARBA" id="ARBA00022741"/>
    </source>
</evidence>
<keyword evidence="3 9" id="KW-0819">tRNA processing</keyword>
<reference evidence="12 13" key="1">
    <citation type="submission" date="2018-11" db="EMBL/GenBank/DDBJ databases">
        <authorList>
            <person name="Na S.W."/>
            <person name="Baik M."/>
        </authorList>
    </citation>
    <scope>NUCLEOTIDE SEQUENCE [LARGE SCALE GENOMIC DNA]</scope>
    <source>
        <strain evidence="12 13">E39</strain>
    </source>
</reference>
<evidence type="ECO:0000256" key="7">
    <source>
        <dbReference type="ARBA" id="ARBA00023157"/>
    </source>
</evidence>
<keyword evidence="5 9" id="KW-0067">ATP-binding</keyword>
<keyword evidence="9" id="KW-0963">Cytoplasm</keyword>
<dbReference type="NCBIfam" id="TIGR00420">
    <property type="entry name" value="trmU"/>
    <property type="match status" value="1"/>
</dbReference>
<feature type="region of interest" description="Interaction with tRNA" evidence="9">
    <location>
        <begin position="153"/>
        <end position="155"/>
    </location>
</feature>
<keyword evidence="6 9" id="KW-0694">RNA-binding</keyword>
<dbReference type="InterPro" id="IPR014729">
    <property type="entry name" value="Rossmann-like_a/b/a_fold"/>
</dbReference>
<dbReference type="EC" id="2.8.1.13" evidence="9"/>
<feature type="region of interest" description="Interaction with target base in tRNA" evidence="9">
    <location>
        <begin position="94"/>
        <end position="96"/>
    </location>
</feature>
<feature type="site" description="Interaction with tRNA" evidence="9">
    <location>
        <position position="123"/>
    </location>
</feature>
<evidence type="ECO:0000256" key="3">
    <source>
        <dbReference type="ARBA" id="ARBA00022694"/>
    </source>
</evidence>
<dbReference type="Proteomes" id="UP000249375">
    <property type="component" value="Chromosome"/>
</dbReference>
<feature type="domain" description="tRNA-specific 2-thiouridylase MnmA-like central" evidence="11">
    <location>
        <begin position="212"/>
        <end position="274"/>
    </location>
</feature>
<feature type="binding site" evidence="9">
    <location>
        <begin position="9"/>
        <end position="16"/>
    </location>
    <ligand>
        <name>ATP</name>
        <dbReference type="ChEBI" id="CHEBI:30616"/>
    </ligand>
</feature>